<dbReference type="SUPFAM" id="SSF47598">
    <property type="entry name" value="Ribbon-helix-helix"/>
    <property type="match status" value="1"/>
</dbReference>
<reference evidence="1" key="1">
    <citation type="journal article" date="2015" name="PeerJ">
        <title>First genomic representation of candidate bacterial phylum KSB3 points to enhanced environmental sensing as a trigger of wastewater bulking.</title>
        <authorList>
            <person name="Sekiguchi Y."/>
            <person name="Ohashi A."/>
            <person name="Parks D.H."/>
            <person name="Yamauchi T."/>
            <person name="Tyson G.W."/>
            <person name="Hugenholtz P."/>
        </authorList>
    </citation>
    <scope>NUCLEOTIDE SEQUENCE [LARGE SCALE GENOMIC DNA]</scope>
</reference>
<sequence>MIHEEESVLYIKCGDTFPLELKRKFKAECGKRDVSMTEKLADLIRNWLEGLK</sequence>
<dbReference type="InterPro" id="IPR010985">
    <property type="entry name" value="Ribbon_hlx_hlx"/>
</dbReference>
<dbReference type="GO" id="GO:0006355">
    <property type="term" value="P:regulation of DNA-templated transcription"/>
    <property type="evidence" value="ECO:0007669"/>
    <property type="project" value="InterPro"/>
</dbReference>
<dbReference type="Proteomes" id="UP000030700">
    <property type="component" value="Unassembled WGS sequence"/>
</dbReference>
<proteinExistence type="predicted"/>
<name>A0A081BTE4_9BACT</name>
<dbReference type="AlphaFoldDB" id="A0A081BTE4"/>
<gene>
    <name evidence="1" type="ORF">U14_05963</name>
</gene>
<evidence type="ECO:0000313" key="1">
    <source>
        <dbReference type="EMBL" id="GAK54675.1"/>
    </source>
</evidence>
<dbReference type="Pfam" id="PF09274">
    <property type="entry name" value="ParG"/>
    <property type="match status" value="1"/>
</dbReference>
<protein>
    <submittedName>
        <fullName evidence="1">Uncharacterized protein</fullName>
    </submittedName>
</protein>
<dbReference type="InterPro" id="IPR015354">
    <property type="entry name" value="DNA_partition_ParG"/>
</dbReference>
<dbReference type="InterPro" id="IPR013321">
    <property type="entry name" value="Arc_rbn_hlx_hlx"/>
</dbReference>
<accession>A0A081BTE4</accession>
<dbReference type="HOGENOM" id="CLU_3077091_0_0_0"/>
<keyword evidence="2" id="KW-1185">Reference proteome</keyword>
<dbReference type="EMBL" id="DF820462">
    <property type="protein sequence ID" value="GAK54675.1"/>
    <property type="molecule type" value="Genomic_DNA"/>
</dbReference>
<organism evidence="1">
    <name type="scientific">Candidatus Moduliflexus flocculans</name>
    <dbReference type="NCBI Taxonomy" id="1499966"/>
    <lineage>
        <taxon>Bacteria</taxon>
        <taxon>Candidatus Moduliflexota</taxon>
        <taxon>Candidatus Moduliflexia</taxon>
        <taxon>Candidatus Moduliflexales</taxon>
        <taxon>Candidatus Moduliflexaceae</taxon>
    </lineage>
</organism>
<dbReference type="STRING" id="1499966.U14_05963"/>
<dbReference type="Gene3D" id="1.10.1220.10">
    <property type="entry name" value="Met repressor-like"/>
    <property type="match status" value="1"/>
</dbReference>
<evidence type="ECO:0000313" key="2">
    <source>
        <dbReference type="Proteomes" id="UP000030700"/>
    </source>
</evidence>